<evidence type="ECO:0000313" key="5">
    <source>
        <dbReference type="Proteomes" id="UP000076503"/>
    </source>
</evidence>
<dbReference type="InterPro" id="IPR012379">
    <property type="entry name" value="LytTR_MHYE"/>
</dbReference>
<evidence type="ECO:0000256" key="1">
    <source>
        <dbReference type="ARBA" id="ARBA00023012"/>
    </source>
</evidence>
<dbReference type="PANTHER" id="PTHR37299:SF1">
    <property type="entry name" value="STAGE 0 SPORULATION PROTEIN A HOMOLOG"/>
    <property type="match status" value="1"/>
</dbReference>
<dbReference type="EMBL" id="AUXZ01000062">
    <property type="protein sequence ID" value="KZN52454.1"/>
    <property type="molecule type" value="Genomic_DNA"/>
</dbReference>
<dbReference type="GO" id="GO:0000156">
    <property type="term" value="F:phosphorelay response regulator activity"/>
    <property type="evidence" value="ECO:0007669"/>
    <property type="project" value="InterPro"/>
</dbReference>
<name>A0A161Y8W7_9GAMM</name>
<evidence type="ECO:0000313" key="4">
    <source>
        <dbReference type="EMBL" id="KZN52454.1"/>
    </source>
</evidence>
<sequence length="279" mass="32694">MWITKIIKQHTTWCGYAAIVLYVLINNTINAFSNWTEQNRNGTPTIQLWEPFAWQYSSALSLFLLLPALFIFFKRFPPRANGLLKQVTVHISTSFLFSICHVLLMVLCRHVVYILLGRDYDFGNYYTEFIYEYRKDVLTYISIYLCYHSAKWIISTQLNMIEQPEATASIMQFIVKKQGSEYQVKVADIEWYEACGNYVNLHSRGRVYPLRHTLNRLCTELENSHVTRVHRSFAINNQSIRSVRYTSSGDGVITLTSGDEINLSRRYKEDFRKIYKASL</sequence>
<dbReference type="PATRIC" id="fig|1365251.3.peg.991"/>
<dbReference type="InterPro" id="IPR046947">
    <property type="entry name" value="LytR-like"/>
</dbReference>
<reference evidence="4 5" key="1">
    <citation type="submission" date="2013-07" db="EMBL/GenBank/DDBJ databases">
        <title>Comparative Genomic and Metabolomic Analysis of Twelve Strains of Pseudoalteromonas luteoviolacea.</title>
        <authorList>
            <person name="Vynne N.G."/>
            <person name="Mansson M."/>
            <person name="Gram L."/>
        </authorList>
    </citation>
    <scope>NUCLEOTIDE SEQUENCE [LARGE SCALE GENOMIC DNA]</scope>
    <source>
        <strain evidence="4 5">H33</strain>
    </source>
</reference>
<dbReference type="PIRSF" id="PIRSF031767">
    <property type="entry name" value="MHYE_LytTR"/>
    <property type="match status" value="1"/>
</dbReference>
<keyword evidence="2" id="KW-0472">Membrane</keyword>
<feature type="transmembrane region" description="Helical" evidence="2">
    <location>
        <begin position="12"/>
        <end position="33"/>
    </location>
</feature>
<organism evidence="4 5">
    <name type="scientific">Pseudoalteromonas luteoviolacea H33</name>
    <dbReference type="NCBI Taxonomy" id="1365251"/>
    <lineage>
        <taxon>Bacteria</taxon>
        <taxon>Pseudomonadati</taxon>
        <taxon>Pseudomonadota</taxon>
        <taxon>Gammaproteobacteria</taxon>
        <taxon>Alteromonadales</taxon>
        <taxon>Pseudoalteromonadaceae</taxon>
        <taxon>Pseudoalteromonas</taxon>
    </lineage>
</organism>
<dbReference type="Proteomes" id="UP000076503">
    <property type="component" value="Unassembled WGS sequence"/>
</dbReference>
<proteinExistence type="predicted"/>
<dbReference type="RefSeq" id="WP_063360640.1">
    <property type="nucleotide sequence ID" value="NZ_AUXZ01000062.1"/>
</dbReference>
<dbReference type="PROSITE" id="PS50930">
    <property type="entry name" value="HTH_LYTTR"/>
    <property type="match status" value="1"/>
</dbReference>
<comment type="caution">
    <text evidence="4">The sequence shown here is derived from an EMBL/GenBank/DDBJ whole genome shotgun (WGS) entry which is preliminary data.</text>
</comment>
<protein>
    <recommendedName>
        <fullName evidence="3">HTH LytTR-type domain-containing protein</fullName>
    </recommendedName>
</protein>
<keyword evidence="2" id="KW-0812">Transmembrane</keyword>
<dbReference type="Pfam" id="PF04397">
    <property type="entry name" value="LytTR"/>
    <property type="match status" value="1"/>
</dbReference>
<feature type="transmembrane region" description="Helical" evidence="2">
    <location>
        <begin position="53"/>
        <end position="73"/>
    </location>
</feature>
<gene>
    <name evidence="4" type="ORF">N476_10345</name>
</gene>
<accession>A0A161Y8W7</accession>
<dbReference type="AlphaFoldDB" id="A0A161Y8W7"/>
<evidence type="ECO:0000256" key="2">
    <source>
        <dbReference type="SAM" id="Phobius"/>
    </source>
</evidence>
<feature type="domain" description="HTH LytTR-type" evidence="3">
    <location>
        <begin position="173"/>
        <end position="277"/>
    </location>
</feature>
<dbReference type="SMART" id="SM00850">
    <property type="entry name" value="LytTR"/>
    <property type="match status" value="1"/>
</dbReference>
<dbReference type="InterPro" id="IPR007492">
    <property type="entry name" value="LytTR_DNA-bd_dom"/>
</dbReference>
<dbReference type="Gene3D" id="2.40.50.1020">
    <property type="entry name" value="LytTr DNA-binding domain"/>
    <property type="match status" value="1"/>
</dbReference>
<evidence type="ECO:0000259" key="3">
    <source>
        <dbReference type="PROSITE" id="PS50930"/>
    </source>
</evidence>
<dbReference type="GO" id="GO:0003677">
    <property type="term" value="F:DNA binding"/>
    <property type="evidence" value="ECO:0007669"/>
    <property type="project" value="InterPro"/>
</dbReference>
<dbReference type="OrthoDB" id="9781059at2"/>
<keyword evidence="1" id="KW-0902">Two-component regulatory system</keyword>
<feature type="transmembrane region" description="Helical" evidence="2">
    <location>
        <begin position="94"/>
        <end position="117"/>
    </location>
</feature>
<dbReference type="PANTHER" id="PTHR37299">
    <property type="entry name" value="TRANSCRIPTIONAL REGULATOR-RELATED"/>
    <property type="match status" value="1"/>
</dbReference>
<keyword evidence="2" id="KW-1133">Transmembrane helix</keyword>